<dbReference type="InterPro" id="IPR050659">
    <property type="entry name" value="Peptidase_M24B"/>
</dbReference>
<dbReference type="AlphaFoldDB" id="A0A6G6W9W1"/>
<proteinExistence type="inferred from homology"/>
<evidence type="ECO:0000313" key="6">
    <source>
        <dbReference type="Proteomes" id="UP000502996"/>
    </source>
</evidence>
<dbReference type="InterPro" id="IPR000994">
    <property type="entry name" value="Pept_M24"/>
</dbReference>
<keyword evidence="5" id="KW-0645">Protease</keyword>
<evidence type="ECO:0000259" key="4">
    <source>
        <dbReference type="Pfam" id="PF00557"/>
    </source>
</evidence>
<dbReference type="Gene3D" id="3.90.230.10">
    <property type="entry name" value="Creatinase/methionine aminopeptidase superfamily"/>
    <property type="match status" value="1"/>
</dbReference>
<dbReference type="KEGG" id="nano:G5V58_03790"/>
<dbReference type="GO" id="GO:0004177">
    <property type="term" value="F:aminopeptidase activity"/>
    <property type="evidence" value="ECO:0007669"/>
    <property type="project" value="UniProtKB-KW"/>
</dbReference>
<protein>
    <submittedName>
        <fullName evidence="5">Aminopeptidase P family protein</fullName>
    </submittedName>
</protein>
<dbReference type="Pfam" id="PF00557">
    <property type="entry name" value="Peptidase_M24"/>
    <property type="match status" value="1"/>
</dbReference>
<dbReference type="PANTHER" id="PTHR46112:SF3">
    <property type="entry name" value="AMINOPEPTIDASE YPDF"/>
    <property type="match status" value="1"/>
</dbReference>
<dbReference type="InterPro" id="IPR036005">
    <property type="entry name" value="Creatinase/aminopeptidase-like"/>
</dbReference>
<gene>
    <name evidence="5" type="ORF">G5V58_03790</name>
</gene>
<evidence type="ECO:0000256" key="1">
    <source>
        <dbReference type="ARBA" id="ARBA00022723"/>
    </source>
</evidence>
<keyword evidence="1 3" id="KW-0479">Metal-binding</keyword>
<dbReference type="PANTHER" id="PTHR46112">
    <property type="entry name" value="AMINOPEPTIDASE"/>
    <property type="match status" value="1"/>
</dbReference>
<dbReference type="Gene3D" id="3.40.350.10">
    <property type="entry name" value="Creatinase/prolidase N-terminal domain"/>
    <property type="match status" value="1"/>
</dbReference>
<comment type="similarity">
    <text evidence="3">Belongs to the peptidase M24B family.</text>
</comment>
<dbReference type="SUPFAM" id="SSF53092">
    <property type="entry name" value="Creatinase/prolidase N-terminal domain"/>
    <property type="match status" value="1"/>
</dbReference>
<dbReference type="RefSeq" id="WP_165228901.1">
    <property type="nucleotide sequence ID" value="NZ_CP049257.1"/>
</dbReference>
<name>A0A6G6W9W1_9ACTN</name>
<accession>A0A6G6W9W1</accession>
<dbReference type="EMBL" id="CP049257">
    <property type="protein sequence ID" value="QIG42012.1"/>
    <property type="molecule type" value="Genomic_DNA"/>
</dbReference>
<dbReference type="Proteomes" id="UP000502996">
    <property type="component" value="Chromosome"/>
</dbReference>
<organism evidence="5 6">
    <name type="scientific">Nocardioides anomalus</name>
    <dbReference type="NCBI Taxonomy" id="2712223"/>
    <lineage>
        <taxon>Bacteria</taxon>
        <taxon>Bacillati</taxon>
        <taxon>Actinomycetota</taxon>
        <taxon>Actinomycetes</taxon>
        <taxon>Propionibacteriales</taxon>
        <taxon>Nocardioidaceae</taxon>
        <taxon>Nocardioides</taxon>
    </lineage>
</organism>
<evidence type="ECO:0000256" key="3">
    <source>
        <dbReference type="RuleBase" id="RU000590"/>
    </source>
</evidence>
<dbReference type="InterPro" id="IPR029149">
    <property type="entry name" value="Creatin/AminoP/Spt16_N"/>
</dbReference>
<evidence type="ECO:0000313" key="5">
    <source>
        <dbReference type="EMBL" id="QIG42012.1"/>
    </source>
</evidence>
<dbReference type="PROSITE" id="PS00491">
    <property type="entry name" value="PROLINE_PEPTIDASE"/>
    <property type="match status" value="1"/>
</dbReference>
<keyword evidence="6" id="KW-1185">Reference proteome</keyword>
<feature type="domain" description="Peptidase M24" evidence="4">
    <location>
        <begin position="160"/>
        <end position="365"/>
    </location>
</feature>
<dbReference type="SUPFAM" id="SSF55920">
    <property type="entry name" value="Creatinase/aminopeptidase"/>
    <property type="match status" value="1"/>
</dbReference>
<keyword evidence="2" id="KW-0378">Hydrolase</keyword>
<keyword evidence="5" id="KW-0031">Aminopeptidase</keyword>
<sequence length="382" mass="41555">MAEITESTYAARREELSRRMDEAGVDLVFLPPSSDLEYLTGMQRRVPTFGNVGYAHHWVAGAFFARGADPVFVLPRMITEFDLPEGVTGEVVTVNETDDGRTEVASVLSRYAGTGTLAVGNRAWAESVVNLTELGRPERVVSAESLLNPMRRIKTEAELEQMTEACRIVDEVMAGIEPKVVPGVTEMEVAAEVAYQMKVAGSRTESFDTAVWGMGPGEERDATVRISRQPLRAGLGISFDFGAVVDGYCSDFGRTVHVGEPNEEYVEVHALVMAAQAAGIAAVRPGATAAEVHAATRQVIVDGGYGDWFRHRTGHCIGLDVHELPYISEEDHTPLEEGMTFTIEPSVFWPGRVGARVEDVILCTADGGRKLNEHPTTMVVND</sequence>
<evidence type="ECO:0000256" key="2">
    <source>
        <dbReference type="ARBA" id="ARBA00022801"/>
    </source>
</evidence>
<dbReference type="InterPro" id="IPR001131">
    <property type="entry name" value="Peptidase_M24B_aminopep-P_CS"/>
</dbReference>
<reference evidence="5 6" key="1">
    <citation type="submission" date="2020-02" db="EMBL/GenBank/DDBJ databases">
        <title>Full genome sequence of Nocardioides sp. R-3366.</title>
        <authorList>
            <person name="Im W.-T."/>
        </authorList>
    </citation>
    <scope>NUCLEOTIDE SEQUENCE [LARGE SCALE GENOMIC DNA]</scope>
    <source>
        <strain evidence="5 6">R-3366</strain>
    </source>
</reference>
<dbReference type="GO" id="GO:0046872">
    <property type="term" value="F:metal ion binding"/>
    <property type="evidence" value="ECO:0007669"/>
    <property type="project" value="UniProtKB-KW"/>
</dbReference>